<reference evidence="1 2" key="1">
    <citation type="journal article" date="2019" name="Genome Biol. Evol.">
        <title>Day and night: Metabolic profiles and evolutionary relationships of six axenic non-marine cyanobacteria.</title>
        <authorList>
            <person name="Will S.E."/>
            <person name="Henke P."/>
            <person name="Boedeker C."/>
            <person name="Huang S."/>
            <person name="Brinkmann H."/>
            <person name="Rohde M."/>
            <person name="Jarek M."/>
            <person name="Friedl T."/>
            <person name="Seufert S."/>
            <person name="Schumacher M."/>
            <person name="Overmann J."/>
            <person name="Neumann-Schaal M."/>
            <person name="Petersen J."/>
        </authorList>
    </citation>
    <scope>NUCLEOTIDE SEQUENCE [LARGE SCALE GENOMIC DNA]</scope>
    <source>
        <strain evidence="1 2">SAG 39.79</strain>
    </source>
</reference>
<protein>
    <submittedName>
        <fullName evidence="1">Uncharacterized protein</fullName>
    </submittedName>
</protein>
<dbReference type="AlphaFoldDB" id="A0AB37ULX9"/>
<name>A0AB37ULX9_9CYAN</name>
<evidence type="ECO:0000313" key="1">
    <source>
        <dbReference type="EMBL" id="RUT12344.1"/>
    </source>
</evidence>
<dbReference type="EMBL" id="RSCK01000015">
    <property type="protein sequence ID" value="RUT12344.1"/>
    <property type="molecule type" value="Genomic_DNA"/>
</dbReference>
<accession>A0AB37ULX9</accession>
<proteinExistence type="predicted"/>
<sequence length="84" mass="9377">MKDGNIQGRYEEYIYQQVQLSSIEQVSRAEGLTFERIQGIFKHQYAQKKTMDGQGSSGLESMKSASAKGIKTSLRLSETLKLGS</sequence>
<keyword evidence="2" id="KW-1185">Reference proteome</keyword>
<evidence type="ECO:0000313" key="2">
    <source>
        <dbReference type="Proteomes" id="UP000282574"/>
    </source>
</evidence>
<comment type="caution">
    <text evidence="1">The sequence shown here is derived from an EMBL/GenBank/DDBJ whole genome shotgun (WGS) entry which is preliminary data.</text>
</comment>
<dbReference type="RefSeq" id="WP_322505853.1">
    <property type="nucleotide sequence ID" value="NZ_JAVKZF010000002.1"/>
</dbReference>
<dbReference type="Proteomes" id="UP000282574">
    <property type="component" value="Unassembled WGS sequence"/>
</dbReference>
<organism evidence="1 2">
    <name type="scientific">Chroococcidiopsis cubana SAG 39.79</name>
    <dbReference type="NCBI Taxonomy" id="388085"/>
    <lineage>
        <taxon>Bacteria</taxon>
        <taxon>Bacillati</taxon>
        <taxon>Cyanobacteriota</taxon>
        <taxon>Cyanophyceae</taxon>
        <taxon>Chroococcidiopsidales</taxon>
        <taxon>Chroococcidiopsidaceae</taxon>
        <taxon>Chroococcidiopsis</taxon>
    </lineage>
</organism>
<gene>
    <name evidence="1" type="ORF">DSM107010_23540</name>
</gene>